<dbReference type="InterPro" id="IPR050796">
    <property type="entry name" value="SCF_F-box_component"/>
</dbReference>
<dbReference type="OrthoDB" id="5319261at2759"/>
<dbReference type="SMART" id="SM00256">
    <property type="entry name" value="FBOX"/>
    <property type="match status" value="1"/>
</dbReference>
<dbReference type="CDD" id="cd22157">
    <property type="entry name" value="F-box_AtFBW1-like"/>
    <property type="match status" value="1"/>
</dbReference>
<feature type="domain" description="F-box" evidence="1">
    <location>
        <begin position="4"/>
        <end position="44"/>
    </location>
</feature>
<evidence type="ECO:0000259" key="1">
    <source>
        <dbReference type="SMART" id="SM00256"/>
    </source>
</evidence>
<gene>
    <name evidence="2" type="ORF">FRX31_007315</name>
</gene>
<dbReference type="InterPro" id="IPR013187">
    <property type="entry name" value="F-box-assoc_dom_typ3"/>
</dbReference>
<name>A0A7J6X031_THATH</name>
<dbReference type="EMBL" id="JABWDY010007254">
    <property type="protein sequence ID" value="KAF5203096.1"/>
    <property type="molecule type" value="Genomic_DNA"/>
</dbReference>
<dbReference type="Pfam" id="PF00646">
    <property type="entry name" value="F-box"/>
    <property type="match status" value="1"/>
</dbReference>
<sequence length="419" mass="47601">MEQLTPDLTMDILSRLPIRSLLRSRCVCKFWLTITSDQAFYKLHLINQSSTHDAIFISFHHYPSGWKNLYFVEQPKSGLPVFLKKIDISFITGFQEDISFITGFQEHFLVVLGVCKGLLCLSILPPLRHVGNSYLPTVLNPIPESRNLLNTISRPIYIMNPVTGEYHQPLNFQESLFSKNPTDVKYGFGFDDSMQVFKVVVFLGSAGVDVMNEMQVYTIGVGSNNTWRREVGNVPKVLFYSIQMTLDPFVNGCLHLIATTDRIISTDNRNIIVSFHLGSEEFEVIETPESIAVTQFKIARQSFTLGVVNDCLSFVDAAHIDLVDIWLRKKENETASWIKHFSLHKDLIAPIPFQRINLINYKKNGELLLQSPYGVVVYNVQGNTTSKFVEIGGFEEPHEVDDFIVIPFDGSLISMDILH</sequence>
<keyword evidence="3" id="KW-1185">Reference proteome</keyword>
<dbReference type="PANTHER" id="PTHR31672:SF13">
    <property type="entry name" value="F-BOX PROTEIN CPR30-LIKE"/>
    <property type="match status" value="1"/>
</dbReference>
<protein>
    <submittedName>
        <fullName evidence="2">F-box/kelch-repeat protein</fullName>
    </submittedName>
</protein>
<evidence type="ECO:0000313" key="2">
    <source>
        <dbReference type="EMBL" id="KAF5203096.1"/>
    </source>
</evidence>
<reference evidence="2 3" key="1">
    <citation type="submission" date="2020-06" db="EMBL/GenBank/DDBJ databases">
        <title>Transcriptomic and genomic resources for Thalictrum thalictroides and T. hernandezii: Facilitating candidate gene discovery in an emerging model plant lineage.</title>
        <authorList>
            <person name="Arias T."/>
            <person name="Riano-Pachon D.M."/>
            <person name="Di Stilio V.S."/>
        </authorList>
    </citation>
    <scope>NUCLEOTIDE SEQUENCE [LARGE SCALE GENOMIC DNA]</scope>
    <source>
        <strain evidence="3">cv. WT478/WT964</strain>
        <tissue evidence="2">Leaves</tissue>
    </source>
</reference>
<dbReference type="InterPro" id="IPR036047">
    <property type="entry name" value="F-box-like_dom_sf"/>
</dbReference>
<dbReference type="Proteomes" id="UP000554482">
    <property type="component" value="Unassembled WGS sequence"/>
</dbReference>
<dbReference type="PANTHER" id="PTHR31672">
    <property type="entry name" value="BNACNNG10540D PROTEIN"/>
    <property type="match status" value="1"/>
</dbReference>
<dbReference type="InterPro" id="IPR017451">
    <property type="entry name" value="F-box-assoc_interact_dom"/>
</dbReference>
<accession>A0A7J6X031</accession>
<comment type="caution">
    <text evidence="2">The sequence shown here is derived from an EMBL/GenBank/DDBJ whole genome shotgun (WGS) entry which is preliminary data.</text>
</comment>
<organism evidence="2 3">
    <name type="scientific">Thalictrum thalictroides</name>
    <name type="common">Rue-anemone</name>
    <name type="synonym">Anemone thalictroides</name>
    <dbReference type="NCBI Taxonomy" id="46969"/>
    <lineage>
        <taxon>Eukaryota</taxon>
        <taxon>Viridiplantae</taxon>
        <taxon>Streptophyta</taxon>
        <taxon>Embryophyta</taxon>
        <taxon>Tracheophyta</taxon>
        <taxon>Spermatophyta</taxon>
        <taxon>Magnoliopsida</taxon>
        <taxon>Ranunculales</taxon>
        <taxon>Ranunculaceae</taxon>
        <taxon>Thalictroideae</taxon>
        <taxon>Thalictrum</taxon>
    </lineage>
</organism>
<dbReference type="SUPFAM" id="SSF81383">
    <property type="entry name" value="F-box domain"/>
    <property type="match status" value="1"/>
</dbReference>
<dbReference type="Gene3D" id="1.20.1280.50">
    <property type="match status" value="1"/>
</dbReference>
<evidence type="ECO:0000313" key="3">
    <source>
        <dbReference type="Proteomes" id="UP000554482"/>
    </source>
</evidence>
<dbReference type="Pfam" id="PF08268">
    <property type="entry name" value="FBA_3"/>
    <property type="match status" value="1"/>
</dbReference>
<proteinExistence type="predicted"/>
<dbReference type="InterPro" id="IPR001810">
    <property type="entry name" value="F-box_dom"/>
</dbReference>
<dbReference type="AlphaFoldDB" id="A0A7J6X031"/>
<dbReference type="NCBIfam" id="TIGR01640">
    <property type="entry name" value="F_box_assoc_1"/>
    <property type="match status" value="1"/>
</dbReference>